<comment type="caution">
    <text evidence="2">The sequence shown here is derived from an EMBL/GenBank/DDBJ whole genome shotgun (WGS) entry which is preliminary data.</text>
</comment>
<sequence length="230" mass="24673">MLVTTAIFVGASAAFNNALWNTDPMPHIYWILTISVIAWSFIWVFGVPKRWWLTPEGAPLGNGQKAGVALVVTFVSAVFITMGIAIMVVLRYFATQDDPVMEILIISVIYPICRVGCKKMVFAVLDVMGIADASGDGKGGEDARLKNICRDTIGFEISFGGPGMCAAAALPSWAGFFTSLCTGAAVEVACDLLILHKKLNPEMSLLDLLFCGKGAKVQSDNSAITTNKEE</sequence>
<evidence type="ECO:0000313" key="3">
    <source>
        <dbReference type="Proteomes" id="UP001165160"/>
    </source>
</evidence>
<dbReference type="EMBL" id="BRXX01000146">
    <property type="protein sequence ID" value="GMH93853.1"/>
    <property type="molecule type" value="Genomic_DNA"/>
</dbReference>
<gene>
    <name evidence="2" type="ORF">TrVE_jg1893</name>
</gene>
<feature type="transmembrane region" description="Helical" evidence="1">
    <location>
        <begin position="100"/>
        <end position="117"/>
    </location>
</feature>
<protein>
    <submittedName>
        <fullName evidence="2">Uncharacterized protein</fullName>
    </submittedName>
</protein>
<feature type="transmembrane region" description="Helical" evidence="1">
    <location>
        <begin position="29"/>
        <end position="47"/>
    </location>
</feature>
<keyword evidence="3" id="KW-1185">Reference proteome</keyword>
<dbReference type="Proteomes" id="UP001165160">
    <property type="component" value="Unassembled WGS sequence"/>
</dbReference>
<dbReference type="AlphaFoldDB" id="A0A9W7EXW3"/>
<accession>A0A9W7EXW3</accession>
<organism evidence="2 3">
    <name type="scientific">Triparma verrucosa</name>
    <dbReference type="NCBI Taxonomy" id="1606542"/>
    <lineage>
        <taxon>Eukaryota</taxon>
        <taxon>Sar</taxon>
        <taxon>Stramenopiles</taxon>
        <taxon>Ochrophyta</taxon>
        <taxon>Bolidophyceae</taxon>
        <taxon>Parmales</taxon>
        <taxon>Triparmaceae</taxon>
        <taxon>Triparma</taxon>
    </lineage>
</organism>
<name>A0A9W7EXW3_9STRA</name>
<proteinExistence type="predicted"/>
<keyword evidence="1" id="KW-1133">Transmembrane helix</keyword>
<reference evidence="3" key="1">
    <citation type="journal article" date="2023" name="Commun. Biol.">
        <title>Genome analysis of Parmales, the sister group of diatoms, reveals the evolutionary specialization of diatoms from phago-mixotrophs to photoautotrophs.</title>
        <authorList>
            <person name="Ban H."/>
            <person name="Sato S."/>
            <person name="Yoshikawa S."/>
            <person name="Yamada K."/>
            <person name="Nakamura Y."/>
            <person name="Ichinomiya M."/>
            <person name="Sato N."/>
            <person name="Blanc-Mathieu R."/>
            <person name="Endo H."/>
            <person name="Kuwata A."/>
            <person name="Ogata H."/>
        </authorList>
    </citation>
    <scope>NUCLEOTIDE SEQUENCE [LARGE SCALE GENOMIC DNA]</scope>
    <source>
        <strain evidence="3">NIES 3699</strain>
    </source>
</reference>
<keyword evidence="1" id="KW-0812">Transmembrane</keyword>
<keyword evidence="1" id="KW-0472">Membrane</keyword>
<evidence type="ECO:0000256" key="1">
    <source>
        <dbReference type="SAM" id="Phobius"/>
    </source>
</evidence>
<feature type="transmembrane region" description="Helical" evidence="1">
    <location>
        <begin position="68"/>
        <end position="94"/>
    </location>
</feature>
<evidence type="ECO:0000313" key="2">
    <source>
        <dbReference type="EMBL" id="GMH93853.1"/>
    </source>
</evidence>